<dbReference type="Gene3D" id="3.20.20.140">
    <property type="entry name" value="Metal-dependent hydrolases"/>
    <property type="match status" value="1"/>
</dbReference>
<evidence type="ECO:0000313" key="4">
    <source>
        <dbReference type="Proteomes" id="UP000199758"/>
    </source>
</evidence>
<dbReference type="EMBL" id="FQWZ01000007">
    <property type="protein sequence ID" value="SHH19971.1"/>
    <property type="molecule type" value="Genomic_DNA"/>
</dbReference>
<gene>
    <name evidence="3" type="ORF">SAMN04488068_2836</name>
</gene>
<evidence type="ECO:0000259" key="2">
    <source>
        <dbReference type="Pfam" id="PF04909"/>
    </source>
</evidence>
<dbReference type="OrthoDB" id="8617321at2"/>
<keyword evidence="4" id="KW-1185">Reference proteome</keyword>
<dbReference type="PANTHER" id="PTHR21240">
    <property type="entry name" value="2-AMINO-3-CARBOXYLMUCONATE-6-SEMIALDEHYDE DECARBOXYLASE"/>
    <property type="match status" value="1"/>
</dbReference>
<feature type="domain" description="Amidohydrolase-related" evidence="2">
    <location>
        <begin position="73"/>
        <end position="367"/>
    </location>
</feature>
<name>A0A1M5R1E6_9GAMM</name>
<keyword evidence="3" id="KW-0378">Hydrolase</keyword>
<dbReference type="InterPro" id="IPR032465">
    <property type="entry name" value="ACMSD"/>
</dbReference>
<reference evidence="3 4" key="1">
    <citation type="submission" date="2016-11" db="EMBL/GenBank/DDBJ databases">
        <authorList>
            <person name="Jaros S."/>
            <person name="Januszkiewicz K."/>
            <person name="Wedrychowicz H."/>
        </authorList>
    </citation>
    <scope>NUCLEOTIDE SEQUENCE [LARGE SCALE GENOMIC DNA]</scope>
    <source>
        <strain evidence="3 4">CGMCC 1.7049</strain>
    </source>
</reference>
<dbReference type="SUPFAM" id="SSF51556">
    <property type="entry name" value="Metallo-dependent hydrolases"/>
    <property type="match status" value="1"/>
</dbReference>
<dbReference type="GO" id="GO:0019748">
    <property type="term" value="P:secondary metabolic process"/>
    <property type="evidence" value="ECO:0007669"/>
    <property type="project" value="TreeGrafter"/>
</dbReference>
<dbReference type="Proteomes" id="UP000199758">
    <property type="component" value="Unassembled WGS sequence"/>
</dbReference>
<dbReference type="InterPro" id="IPR032466">
    <property type="entry name" value="Metal_Hydrolase"/>
</dbReference>
<keyword evidence="1" id="KW-0456">Lyase</keyword>
<dbReference type="GO" id="GO:0016787">
    <property type="term" value="F:hydrolase activity"/>
    <property type="evidence" value="ECO:0007669"/>
    <property type="project" value="UniProtKB-KW"/>
</dbReference>
<accession>A0A1M5R1E6</accession>
<dbReference type="GO" id="GO:0005737">
    <property type="term" value="C:cytoplasm"/>
    <property type="evidence" value="ECO:0007669"/>
    <property type="project" value="TreeGrafter"/>
</dbReference>
<proteinExistence type="predicted"/>
<dbReference type="Pfam" id="PF04909">
    <property type="entry name" value="Amidohydro_2"/>
    <property type="match status" value="1"/>
</dbReference>
<evidence type="ECO:0000256" key="1">
    <source>
        <dbReference type="ARBA" id="ARBA00023239"/>
    </source>
</evidence>
<dbReference type="AlphaFoldDB" id="A0A1M5R1E6"/>
<protein>
    <submittedName>
        <fullName evidence="3">Amidohydrolase</fullName>
    </submittedName>
</protein>
<sequence length="368" mass="41814">MSVVAADHREKLVSADSHVFFTSDWVKQRLRRELHAVWDEATVKSEQYAAQVLRGGQPQLHLEDFVDPEASQDAGYKTPEGKIKAMDRDGVLAEVIFPELGGARICNEALMGASWKEVFSGYNQSMADFASHDPDRLLCAYQLPLQDVDFAVSEVLRLAKHNKARCVQITPFPASMGLPDVHDRRYDKLWATIQECGVTIMNHLEVKPDMWDVFRRDPTPQKGIFTGLAWAPLAESIMFWILTGTLERFPGLRVIMVEPGLGWLPWFFDAVLDLRMNLHYQFPGVKLKPSEYFKRQMGATFMYEPIGLKAFYDYFGADCLYWSTDFPHPATCWPHSQSQVVSQCREAGISDADRKKIVSQNALKAFAL</sequence>
<dbReference type="RefSeq" id="WP_072898376.1">
    <property type="nucleotide sequence ID" value="NZ_FQWZ01000007.1"/>
</dbReference>
<organism evidence="3 4">
    <name type="scientific">Hydrocarboniphaga daqingensis</name>
    <dbReference type="NCBI Taxonomy" id="490188"/>
    <lineage>
        <taxon>Bacteria</taxon>
        <taxon>Pseudomonadati</taxon>
        <taxon>Pseudomonadota</taxon>
        <taxon>Gammaproteobacteria</taxon>
        <taxon>Nevskiales</taxon>
        <taxon>Nevskiaceae</taxon>
        <taxon>Hydrocarboniphaga</taxon>
    </lineage>
</organism>
<dbReference type="InterPro" id="IPR006680">
    <property type="entry name" value="Amidohydro-rel"/>
</dbReference>
<evidence type="ECO:0000313" key="3">
    <source>
        <dbReference type="EMBL" id="SHH19971.1"/>
    </source>
</evidence>
<dbReference type="PANTHER" id="PTHR21240:SF28">
    <property type="entry name" value="ISO-OROTATE DECARBOXYLASE (EUROFUNG)"/>
    <property type="match status" value="1"/>
</dbReference>
<dbReference type="GO" id="GO:0016831">
    <property type="term" value="F:carboxy-lyase activity"/>
    <property type="evidence" value="ECO:0007669"/>
    <property type="project" value="InterPro"/>
</dbReference>
<dbReference type="STRING" id="490188.SAMN04488068_2836"/>